<feature type="non-terminal residue" evidence="1">
    <location>
        <position position="110"/>
    </location>
</feature>
<sequence length="110" mass="12005">MKFFIRCTFSILINSYHEKGSHIAIAAPPGSLQAILVDMPDLDQMTDQHQVTCSLSSVSEPEIASYSSRDGGEVVTVANRPIQLNGVSRTSNSSENNLPITYFSSNQIQT</sequence>
<name>A0A3S5CK05_9PLAT</name>
<dbReference type="Proteomes" id="UP000784294">
    <property type="component" value="Unassembled WGS sequence"/>
</dbReference>
<evidence type="ECO:0000313" key="2">
    <source>
        <dbReference type="Proteomes" id="UP000784294"/>
    </source>
</evidence>
<comment type="caution">
    <text evidence="1">The sequence shown here is derived from an EMBL/GenBank/DDBJ whole genome shotgun (WGS) entry which is preliminary data.</text>
</comment>
<protein>
    <submittedName>
        <fullName evidence="1">Uncharacterized protein</fullName>
    </submittedName>
</protein>
<keyword evidence="2" id="KW-1185">Reference proteome</keyword>
<accession>A0A3S5CK05</accession>
<evidence type="ECO:0000313" key="1">
    <source>
        <dbReference type="EMBL" id="VEL27631.1"/>
    </source>
</evidence>
<reference evidence="1" key="1">
    <citation type="submission" date="2018-11" db="EMBL/GenBank/DDBJ databases">
        <authorList>
            <consortium name="Pathogen Informatics"/>
        </authorList>
    </citation>
    <scope>NUCLEOTIDE SEQUENCE</scope>
</reference>
<gene>
    <name evidence="1" type="ORF">PXEA_LOCUS21071</name>
</gene>
<organism evidence="1 2">
    <name type="scientific">Protopolystoma xenopodis</name>
    <dbReference type="NCBI Taxonomy" id="117903"/>
    <lineage>
        <taxon>Eukaryota</taxon>
        <taxon>Metazoa</taxon>
        <taxon>Spiralia</taxon>
        <taxon>Lophotrochozoa</taxon>
        <taxon>Platyhelminthes</taxon>
        <taxon>Monogenea</taxon>
        <taxon>Polyopisthocotylea</taxon>
        <taxon>Polystomatidea</taxon>
        <taxon>Polystomatidae</taxon>
        <taxon>Protopolystoma</taxon>
    </lineage>
</organism>
<dbReference type="AlphaFoldDB" id="A0A3S5CK05"/>
<proteinExistence type="predicted"/>
<dbReference type="EMBL" id="CAAALY010088617">
    <property type="protein sequence ID" value="VEL27631.1"/>
    <property type="molecule type" value="Genomic_DNA"/>
</dbReference>